<name>A0A1S2LFG2_9BACI</name>
<keyword evidence="3" id="KW-1185">Reference proteome</keyword>
<evidence type="ECO:0000313" key="2">
    <source>
        <dbReference type="EMBL" id="OIJ11131.1"/>
    </source>
</evidence>
<keyword evidence="1" id="KW-1133">Transmembrane helix</keyword>
<feature type="transmembrane region" description="Helical" evidence="1">
    <location>
        <begin position="52"/>
        <end position="70"/>
    </location>
</feature>
<dbReference type="AlphaFoldDB" id="A0A1S2LFG2"/>
<dbReference type="RefSeq" id="WP_071310756.1">
    <property type="nucleotide sequence ID" value="NZ_MLQR01000044.1"/>
</dbReference>
<evidence type="ECO:0000256" key="1">
    <source>
        <dbReference type="SAM" id="Phobius"/>
    </source>
</evidence>
<gene>
    <name evidence="2" type="ORF">BKP37_16680</name>
</gene>
<keyword evidence="1" id="KW-0472">Membrane</keyword>
<dbReference type="Proteomes" id="UP000179524">
    <property type="component" value="Unassembled WGS sequence"/>
</dbReference>
<evidence type="ECO:0008006" key="4">
    <source>
        <dbReference type="Google" id="ProtNLM"/>
    </source>
</evidence>
<dbReference type="EMBL" id="MLQR01000044">
    <property type="protein sequence ID" value="OIJ11131.1"/>
    <property type="molecule type" value="Genomic_DNA"/>
</dbReference>
<comment type="caution">
    <text evidence="2">The sequence shown here is derived from an EMBL/GenBank/DDBJ whole genome shotgun (WGS) entry which is preliminary data.</text>
</comment>
<sequence length="297" mass="35032">MNGKDKKLEKKLGAMAKPSLHPEKKEAIHQSLIQFNYKYKQKKRSRSMMKRFVAGLSGVAAIVLLVFFIMTSPNEKPLDHTVEELIPDETETIEDPETDKEQNEITDIEKDEISDQEKDVKKEPDEATINPLEKYQVFSDYLLDHPGYLSEGRTFYKVENTDYFLAYGHQAHAVNRYELFEVKDTEVILIRSVVDDQDYERIESIIHLENWQEEMIQYLLEEVEPKNELFFSYDEQQPETVLTIDGENHTLYPIYVTKEKTYFFKKGEGLWVKLFKDEATINMYGEEQKAVRLQEYQ</sequence>
<keyword evidence="1" id="KW-0812">Transmembrane</keyword>
<evidence type="ECO:0000313" key="3">
    <source>
        <dbReference type="Proteomes" id="UP000179524"/>
    </source>
</evidence>
<dbReference type="OrthoDB" id="2889508at2"/>
<accession>A0A1S2LFG2</accession>
<protein>
    <recommendedName>
        <fullName evidence="4">DUF4367 domain-containing protein</fullName>
    </recommendedName>
</protein>
<proteinExistence type="predicted"/>
<organism evidence="2 3">
    <name type="scientific">Anaerobacillus alkalilacustris</name>
    <dbReference type="NCBI Taxonomy" id="393763"/>
    <lineage>
        <taxon>Bacteria</taxon>
        <taxon>Bacillati</taxon>
        <taxon>Bacillota</taxon>
        <taxon>Bacilli</taxon>
        <taxon>Bacillales</taxon>
        <taxon>Bacillaceae</taxon>
        <taxon>Anaerobacillus</taxon>
    </lineage>
</organism>
<reference evidence="2 3" key="1">
    <citation type="submission" date="2016-10" db="EMBL/GenBank/DDBJ databases">
        <title>Draft genome sequences of four alkaliphilic bacteria belonging to the Anaerobacillus genus.</title>
        <authorList>
            <person name="Bassil N.M."/>
            <person name="Lloyd J.R."/>
        </authorList>
    </citation>
    <scope>NUCLEOTIDE SEQUENCE [LARGE SCALE GENOMIC DNA]</scope>
    <source>
        <strain evidence="2 3">DSM 18345</strain>
    </source>
</reference>